<dbReference type="GO" id="GO:0000976">
    <property type="term" value="F:transcription cis-regulatory region binding"/>
    <property type="evidence" value="ECO:0007669"/>
    <property type="project" value="TreeGrafter"/>
</dbReference>
<dbReference type="PROSITE" id="PS50977">
    <property type="entry name" value="HTH_TETR_2"/>
    <property type="match status" value="1"/>
</dbReference>
<gene>
    <name evidence="6" type="ORF">FJ693_15595</name>
</gene>
<evidence type="ECO:0000313" key="6">
    <source>
        <dbReference type="EMBL" id="TRW43965.1"/>
    </source>
</evidence>
<evidence type="ECO:0000256" key="2">
    <source>
        <dbReference type="ARBA" id="ARBA00023125"/>
    </source>
</evidence>
<keyword evidence="7" id="KW-1185">Reference proteome</keyword>
<evidence type="ECO:0000256" key="3">
    <source>
        <dbReference type="ARBA" id="ARBA00023163"/>
    </source>
</evidence>
<dbReference type="Gene3D" id="1.10.10.60">
    <property type="entry name" value="Homeodomain-like"/>
    <property type="match status" value="1"/>
</dbReference>
<evidence type="ECO:0000259" key="5">
    <source>
        <dbReference type="PROSITE" id="PS50977"/>
    </source>
</evidence>
<keyword evidence="3" id="KW-0804">Transcription</keyword>
<dbReference type="AlphaFoldDB" id="A0A552WMF3"/>
<dbReference type="SUPFAM" id="SSF48498">
    <property type="entry name" value="Tetracyclin repressor-like, C-terminal domain"/>
    <property type="match status" value="1"/>
</dbReference>
<dbReference type="InterPro" id="IPR009057">
    <property type="entry name" value="Homeodomain-like_sf"/>
</dbReference>
<keyword evidence="2 4" id="KW-0238">DNA-binding</keyword>
<dbReference type="Pfam" id="PF13305">
    <property type="entry name" value="TetR_C_33"/>
    <property type="match status" value="1"/>
</dbReference>
<dbReference type="Proteomes" id="UP000318693">
    <property type="component" value="Unassembled WGS sequence"/>
</dbReference>
<dbReference type="PANTHER" id="PTHR30055:SF239">
    <property type="entry name" value="TRANSCRIPTIONAL REGULATORY PROTEIN"/>
    <property type="match status" value="1"/>
</dbReference>
<organism evidence="6 7">
    <name type="scientific">Georgenia yuyongxinii</name>
    <dbReference type="NCBI Taxonomy" id="2589797"/>
    <lineage>
        <taxon>Bacteria</taxon>
        <taxon>Bacillati</taxon>
        <taxon>Actinomycetota</taxon>
        <taxon>Actinomycetes</taxon>
        <taxon>Micrococcales</taxon>
        <taxon>Bogoriellaceae</taxon>
        <taxon>Georgenia</taxon>
    </lineage>
</organism>
<dbReference type="InterPro" id="IPR036271">
    <property type="entry name" value="Tet_transcr_reg_TetR-rel_C_sf"/>
</dbReference>
<proteinExistence type="predicted"/>
<dbReference type="InterPro" id="IPR001647">
    <property type="entry name" value="HTH_TetR"/>
</dbReference>
<dbReference type="PANTHER" id="PTHR30055">
    <property type="entry name" value="HTH-TYPE TRANSCRIPTIONAL REGULATOR RUTR"/>
    <property type="match status" value="1"/>
</dbReference>
<evidence type="ECO:0000256" key="4">
    <source>
        <dbReference type="PROSITE-ProRule" id="PRU00335"/>
    </source>
</evidence>
<dbReference type="InterPro" id="IPR025996">
    <property type="entry name" value="MT1864/Rv1816-like_C"/>
</dbReference>
<dbReference type="RefSeq" id="WP_143419391.1">
    <property type="nucleotide sequence ID" value="NZ_VJXR01000059.1"/>
</dbReference>
<evidence type="ECO:0000313" key="7">
    <source>
        <dbReference type="Proteomes" id="UP000318693"/>
    </source>
</evidence>
<dbReference type="EMBL" id="VJXR01000059">
    <property type="protein sequence ID" value="TRW43965.1"/>
    <property type="molecule type" value="Genomic_DNA"/>
</dbReference>
<accession>A0A552WMF3</accession>
<evidence type="ECO:0000256" key="1">
    <source>
        <dbReference type="ARBA" id="ARBA00023015"/>
    </source>
</evidence>
<comment type="caution">
    <text evidence="6">The sequence shown here is derived from an EMBL/GenBank/DDBJ whole genome shotgun (WGS) entry which is preliminary data.</text>
</comment>
<sequence length="189" mass="19885">MPRAGLNPERVVDLGCEIADEVGWDGLTLAAVAQRAGVRLPSLYKHVANADDLRTRIAVRALTGLHESLAAAVEDAPGLELDALARAYRDFARAHPGRYPAVVRAARPDEPELAAAGGALLEVINAALAEYGLAGDDLVDAVRILRSALHGFVTLEAGGGFRMARDVEQTFTRMVAGLDAALGALRARA</sequence>
<dbReference type="Gene3D" id="1.10.357.10">
    <property type="entry name" value="Tetracycline Repressor, domain 2"/>
    <property type="match status" value="1"/>
</dbReference>
<dbReference type="GO" id="GO:0003700">
    <property type="term" value="F:DNA-binding transcription factor activity"/>
    <property type="evidence" value="ECO:0007669"/>
    <property type="project" value="TreeGrafter"/>
</dbReference>
<feature type="domain" description="HTH tetR-type" evidence="5">
    <location>
        <begin position="5"/>
        <end position="65"/>
    </location>
</feature>
<name>A0A552WMF3_9MICO</name>
<protein>
    <submittedName>
        <fullName evidence="6">TetR family transcriptional regulator</fullName>
    </submittedName>
</protein>
<feature type="DNA-binding region" description="H-T-H motif" evidence="4">
    <location>
        <begin position="28"/>
        <end position="47"/>
    </location>
</feature>
<keyword evidence="1" id="KW-0805">Transcription regulation</keyword>
<dbReference type="InterPro" id="IPR050109">
    <property type="entry name" value="HTH-type_TetR-like_transc_reg"/>
</dbReference>
<reference evidence="6 7" key="1">
    <citation type="submission" date="2019-07" db="EMBL/GenBank/DDBJ databases">
        <title>Georgenia wutianyii sp. nov. and Georgenia *** sp. nov. isolated from plateau pika (Ochotona curzoniae) in the Qinghai-Tibet plateau of China.</title>
        <authorList>
            <person name="Tian Z."/>
        </authorList>
    </citation>
    <scope>NUCLEOTIDE SEQUENCE [LARGE SCALE GENOMIC DNA]</scope>
    <source>
        <strain evidence="6 7">Z446</strain>
    </source>
</reference>
<dbReference type="SUPFAM" id="SSF46689">
    <property type="entry name" value="Homeodomain-like"/>
    <property type="match status" value="1"/>
</dbReference>